<dbReference type="EMBL" id="CAADIF010000002">
    <property type="protein sequence ID" value="VFR58418.1"/>
    <property type="molecule type" value="Genomic_DNA"/>
</dbReference>
<organism evidence="1">
    <name type="scientific">plant metagenome</name>
    <dbReference type="NCBI Taxonomy" id="1297885"/>
    <lineage>
        <taxon>unclassified sequences</taxon>
        <taxon>metagenomes</taxon>
        <taxon>organismal metagenomes</taxon>
    </lineage>
</organism>
<dbReference type="AlphaFoldDB" id="A0A484QRQ9"/>
<evidence type="ECO:0000313" key="2">
    <source>
        <dbReference type="EMBL" id="VFR58418.1"/>
    </source>
</evidence>
<gene>
    <name evidence="1" type="ORF">ANK1_2811</name>
    <name evidence="2" type="ORF">ANK2_2811</name>
</gene>
<reference evidence="1" key="1">
    <citation type="submission" date="2019-03" db="EMBL/GenBank/DDBJ databases">
        <authorList>
            <person name="Danneels B."/>
        </authorList>
    </citation>
    <scope>NUCLEOTIDE SEQUENCE</scope>
</reference>
<sequence length="125" mass="13632">MNCPVPGFAAPDFSRDFISDQAMSFVRHDINVSRKPAGARGLQLLVERCTAHLQALCNCSQVTAETHAAQAVAEALHENGPVSIDTDRSTAFALFLHVRGHARAVVITTEELERFLMNRTQLASS</sequence>
<protein>
    <submittedName>
        <fullName evidence="1">Uncharacterized protein</fullName>
    </submittedName>
</protein>
<dbReference type="EMBL" id="CAADIA010000013">
    <property type="protein sequence ID" value="VFR39689.1"/>
    <property type="molecule type" value="Genomic_DNA"/>
</dbReference>
<proteinExistence type="predicted"/>
<accession>A0A484QRQ9</accession>
<name>A0A484QRQ9_9ZZZZ</name>
<evidence type="ECO:0000313" key="1">
    <source>
        <dbReference type="EMBL" id="VFR39689.1"/>
    </source>
</evidence>